<dbReference type="EMBL" id="JBHTCF010000006">
    <property type="protein sequence ID" value="MFC7305828.1"/>
    <property type="molecule type" value="Genomic_DNA"/>
</dbReference>
<evidence type="ECO:0008006" key="5">
    <source>
        <dbReference type="Google" id="ProtNLM"/>
    </source>
</evidence>
<accession>A0ABW2JJY5</accession>
<dbReference type="Proteomes" id="UP001596523">
    <property type="component" value="Unassembled WGS sequence"/>
</dbReference>
<dbReference type="PROSITE" id="PS51257">
    <property type="entry name" value="PROKAR_LIPOPROTEIN"/>
    <property type="match status" value="1"/>
</dbReference>
<comment type="caution">
    <text evidence="3">The sequence shown here is derived from an EMBL/GenBank/DDBJ whole genome shotgun (WGS) entry which is preliminary data.</text>
</comment>
<reference evidence="4" key="1">
    <citation type="journal article" date="2019" name="Int. J. Syst. Evol. Microbiol.">
        <title>The Global Catalogue of Microorganisms (GCM) 10K type strain sequencing project: providing services to taxonomists for standard genome sequencing and annotation.</title>
        <authorList>
            <consortium name="The Broad Institute Genomics Platform"/>
            <consortium name="The Broad Institute Genome Sequencing Center for Infectious Disease"/>
            <person name="Wu L."/>
            <person name="Ma J."/>
        </authorList>
    </citation>
    <scope>NUCLEOTIDE SEQUENCE [LARGE SCALE GENOMIC DNA]</scope>
    <source>
        <strain evidence="4">SYNS20</strain>
    </source>
</reference>
<evidence type="ECO:0000256" key="1">
    <source>
        <dbReference type="SAM" id="MobiDB-lite"/>
    </source>
</evidence>
<gene>
    <name evidence="3" type="ORF">ACFQVC_16575</name>
</gene>
<protein>
    <recommendedName>
        <fullName evidence="5">Lipoprotein</fullName>
    </recommendedName>
</protein>
<evidence type="ECO:0000313" key="3">
    <source>
        <dbReference type="EMBL" id="MFC7305828.1"/>
    </source>
</evidence>
<dbReference type="RefSeq" id="WP_381831198.1">
    <property type="nucleotide sequence ID" value="NZ_JBHTCF010000006.1"/>
</dbReference>
<name>A0ABW2JJY5_9ACTN</name>
<feature type="region of interest" description="Disordered" evidence="1">
    <location>
        <begin position="48"/>
        <end position="70"/>
    </location>
</feature>
<organism evidence="3 4">
    <name type="scientific">Streptomyces monticola</name>
    <dbReference type="NCBI Taxonomy" id="2666263"/>
    <lineage>
        <taxon>Bacteria</taxon>
        <taxon>Bacillati</taxon>
        <taxon>Actinomycetota</taxon>
        <taxon>Actinomycetes</taxon>
        <taxon>Kitasatosporales</taxon>
        <taxon>Streptomycetaceae</taxon>
        <taxon>Streptomyces</taxon>
    </lineage>
</organism>
<evidence type="ECO:0000256" key="2">
    <source>
        <dbReference type="SAM" id="SignalP"/>
    </source>
</evidence>
<evidence type="ECO:0000313" key="4">
    <source>
        <dbReference type="Proteomes" id="UP001596523"/>
    </source>
</evidence>
<keyword evidence="2" id="KW-0732">Signal</keyword>
<keyword evidence="4" id="KW-1185">Reference proteome</keyword>
<sequence>MVKASRRAAVLCAGLLLGALSGCADAEGLHSDGPLEDVTAPLRLWQDSTPAPAAPEQRPGRPAAVPGVPEVASGDMRKADALAVVKADIATSGAQDRGSGRLVDARAVKLMAACSGDDCPVREPVHHDLTGDGKGELITAVDIDGRTSELRVYTAKERTVTRILARRGVLEGVEVAAGHLAIREPTSNSQYVSVSDYVWEEKNGTMALWSLTLDECRSLSSGDGPCPKAGS</sequence>
<proteinExistence type="predicted"/>
<feature type="signal peptide" evidence="2">
    <location>
        <begin position="1"/>
        <end position="26"/>
    </location>
</feature>
<feature type="chain" id="PRO_5045142824" description="Lipoprotein" evidence="2">
    <location>
        <begin position="27"/>
        <end position="231"/>
    </location>
</feature>